<evidence type="ECO:0000313" key="3">
    <source>
        <dbReference type="Proteomes" id="UP000823749"/>
    </source>
</evidence>
<organism evidence="2 3">
    <name type="scientific">Rhododendron griersonianum</name>
    <dbReference type="NCBI Taxonomy" id="479676"/>
    <lineage>
        <taxon>Eukaryota</taxon>
        <taxon>Viridiplantae</taxon>
        <taxon>Streptophyta</taxon>
        <taxon>Embryophyta</taxon>
        <taxon>Tracheophyta</taxon>
        <taxon>Spermatophyta</taxon>
        <taxon>Magnoliopsida</taxon>
        <taxon>eudicotyledons</taxon>
        <taxon>Gunneridae</taxon>
        <taxon>Pentapetalae</taxon>
        <taxon>asterids</taxon>
        <taxon>Ericales</taxon>
        <taxon>Ericaceae</taxon>
        <taxon>Ericoideae</taxon>
        <taxon>Rhodoreae</taxon>
        <taxon>Rhododendron</taxon>
    </lineage>
</organism>
<dbReference type="EMBL" id="JACTNZ010000005">
    <property type="protein sequence ID" value="KAG5548909.1"/>
    <property type="molecule type" value="Genomic_DNA"/>
</dbReference>
<comment type="caution">
    <text evidence="2">The sequence shown here is derived from an EMBL/GenBank/DDBJ whole genome shotgun (WGS) entry which is preliminary data.</text>
</comment>
<dbReference type="Proteomes" id="UP000823749">
    <property type="component" value="Chromosome 5"/>
</dbReference>
<evidence type="ECO:0000256" key="1">
    <source>
        <dbReference type="SAM" id="MobiDB-lite"/>
    </source>
</evidence>
<proteinExistence type="predicted"/>
<protein>
    <submittedName>
        <fullName evidence="2">Uncharacterized protein</fullName>
    </submittedName>
</protein>
<evidence type="ECO:0000313" key="2">
    <source>
        <dbReference type="EMBL" id="KAG5548909.1"/>
    </source>
</evidence>
<gene>
    <name evidence="2" type="ORF">RHGRI_014315</name>
</gene>
<reference evidence="2" key="1">
    <citation type="submission" date="2020-08" db="EMBL/GenBank/DDBJ databases">
        <title>Plant Genome Project.</title>
        <authorList>
            <person name="Zhang R.-G."/>
        </authorList>
    </citation>
    <scope>NUCLEOTIDE SEQUENCE</scope>
    <source>
        <strain evidence="2">WSP0</strain>
        <tissue evidence="2">Leaf</tissue>
    </source>
</reference>
<accession>A0AAV6K9A2</accession>
<sequence length="96" mass="10704">MLESDAGEGGSNSRRPTHGQRKLQKDSLFILMLMLAAKLQIPLHLLVSRCFSSHLFSSPIYMNPPLLLFNFQSCCSAVVVTLRLENSLFVSIKIPV</sequence>
<feature type="region of interest" description="Disordered" evidence="1">
    <location>
        <begin position="1"/>
        <end position="21"/>
    </location>
</feature>
<keyword evidence="3" id="KW-1185">Reference proteome</keyword>
<name>A0AAV6K9A2_9ERIC</name>
<dbReference type="AlphaFoldDB" id="A0AAV6K9A2"/>